<dbReference type="Proteomes" id="UP000704712">
    <property type="component" value="Unassembled WGS sequence"/>
</dbReference>
<organism evidence="1 3">
    <name type="scientific">Phytophthora infestans</name>
    <name type="common">Potato late blight agent</name>
    <name type="synonym">Botrytis infestans</name>
    <dbReference type="NCBI Taxonomy" id="4787"/>
    <lineage>
        <taxon>Eukaryota</taxon>
        <taxon>Sar</taxon>
        <taxon>Stramenopiles</taxon>
        <taxon>Oomycota</taxon>
        <taxon>Peronosporomycetes</taxon>
        <taxon>Peronosporales</taxon>
        <taxon>Peronosporaceae</taxon>
        <taxon>Phytophthora</taxon>
    </lineage>
</organism>
<evidence type="ECO:0000313" key="1">
    <source>
        <dbReference type="EMBL" id="KAF4035034.1"/>
    </source>
</evidence>
<dbReference type="Proteomes" id="UP000602510">
    <property type="component" value="Unassembled WGS sequence"/>
</dbReference>
<protein>
    <submittedName>
        <fullName evidence="1">Uncharacterized protein</fullName>
    </submittedName>
</protein>
<name>A0A833SLP3_PHYIN</name>
<proteinExistence type="predicted"/>
<accession>A0A833SLP3</accession>
<comment type="caution">
    <text evidence="1">The sequence shown here is derived from an EMBL/GenBank/DDBJ whole genome shotgun (WGS) entry which is preliminary data.</text>
</comment>
<reference evidence="1" key="1">
    <citation type="submission" date="2020-04" db="EMBL/GenBank/DDBJ databases">
        <title>Hybrid Assembly of Korean Phytophthora infestans isolates.</title>
        <authorList>
            <person name="Prokchorchik M."/>
            <person name="Lee Y."/>
            <person name="Seo J."/>
            <person name="Cho J.-H."/>
            <person name="Park Y.-E."/>
            <person name="Jang D.-C."/>
            <person name="Im J.-S."/>
            <person name="Choi J.-G."/>
            <person name="Park H.-J."/>
            <person name="Lee G.-B."/>
            <person name="Lee Y.-G."/>
            <person name="Hong S.-Y."/>
            <person name="Cho K."/>
            <person name="Sohn K.H."/>
        </authorList>
    </citation>
    <scope>NUCLEOTIDE SEQUENCE</scope>
    <source>
        <strain evidence="1">KR_1_A1</strain>
        <strain evidence="2">KR_2_A2</strain>
    </source>
</reference>
<dbReference type="EMBL" id="JAACNO010002922">
    <property type="protein sequence ID" value="KAF4129787.1"/>
    <property type="molecule type" value="Genomic_DNA"/>
</dbReference>
<evidence type="ECO:0000313" key="2">
    <source>
        <dbReference type="EMBL" id="KAF4129787.1"/>
    </source>
</evidence>
<dbReference type="AlphaFoldDB" id="A0A833SLP3"/>
<evidence type="ECO:0000313" key="3">
    <source>
        <dbReference type="Proteomes" id="UP000602510"/>
    </source>
</evidence>
<keyword evidence="3" id="KW-1185">Reference proteome</keyword>
<sequence>MGSSFSSAAPMSQIDFESYKGLRYTTVSNTGDATHGPTFKVPSTVPVDEEHQTLHYNFLCGLSREEGTRRCYGRCMADPVSQQVGTYRWLTYADVKTRMDDLASGMTHAFMLKR</sequence>
<dbReference type="EMBL" id="WSZM01000331">
    <property type="protein sequence ID" value="KAF4035034.1"/>
    <property type="molecule type" value="Genomic_DNA"/>
</dbReference>
<gene>
    <name evidence="1" type="ORF">GN244_ATG12800</name>
    <name evidence="2" type="ORF">GN958_ATG21022</name>
</gene>